<dbReference type="EMBL" id="CZBM01000009">
    <property type="protein sequence ID" value="CUQ35584.1"/>
    <property type="molecule type" value="Genomic_DNA"/>
</dbReference>
<dbReference type="RefSeq" id="WP_057328615.1">
    <property type="nucleotide sequence ID" value="NZ_WKMW01000010.1"/>
</dbReference>
<gene>
    <name evidence="2" type="ORF">ERS852560_02356</name>
    <name evidence="4" type="ORF">GKD54_10650</name>
    <name evidence="3" type="ORF">GKD58_11440</name>
</gene>
<organism evidence="2 5">
    <name type="scientific">Parabacteroides distasonis</name>
    <dbReference type="NCBI Taxonomy" id="823"/>
    <lineage>
        <taxon>Bacteria</taxon>
        <taxon>Pseudomonadati</taxon>
        <taxon>Bacteroidota</taxon>
        <taxon>Bacteroidia</taxon>
        <taxon>Bacteroidales</taxon>
        <taxon>Tannerellaceae</taxon>
        <taxon>Parabacteroides</taxon>
    </lineage>
</organism>
<evidence type="ECO:0000256" key="1">
    <source>
        <dbReference type="SAM" id="SignalP"/>
    </source>
</evidence>
<evidence type="ECO:0000313" key="7">
    <source>
        <dbReference type="Proteomes" id="UP000471216"/>
    </source>
</evidence>
<evidence type="ECO:0000313" key="6">
    <source>
        <dbReference type="Proteomes" id="UP000450599"/>
    </source>
</evidence>
<evidence type="ECO:0000313" key="5">
    <source>
        <dbReference type="Proteomes" id="UP000095332"/>
    </source>
</evidence>
<evidence type="ECO:0000313" key="3">
    <source>
        <dbReference type="EMBL" id="MRY84859.1"/>
    </source>
</evidence>
<sequence length="465" mass="52526">MRHSLIILFCFSLLSIFMAHGQSENEKSKGDSFLFSFMPGEADLQATYGNNSIEMERLNRKIWPVMNPLMDGEFHVLIVSHIYTETGAVSKTAVNTAMWRGNTVRKYLKNKYEFDNKQISFYVDRSGEWGNSVHVYLLYFAMPEFANKQIFYSTDQSIPAISASLKRYTEVPYIYVLNDPDLCVDDEVFAYVVISNKADLPYEEGAMVPVAPPAQEKVRQTPVVSQPARTEPEITRQATVAVTSESQAPERQSTAYQPRQEETRVVTMEKVYPTFQMTNLTVRTNVLPWMTVPPGLSVGKNGAELKTGSIMPNLELEYMFGGWGSVVLGGTYSRFGYKGNPNNLWGVSALSLEPRLWFNDDGTYRGFNVGLQLKYGNFNVRDNDPLGHGETGQFFGIGAMLNYLQPISGNFAFEAGFGFGSRIIFDASTYERDYDAQVSETTENFSATHFMLNFRLALVYRFGFK</sequence>
<dbReference type="Proteomes" id="UP000471216">
    <property type="component" value="Unassembled WGS sequence"/>
</dbReference>
<dbReference type="InterPro" id="IPR021958">
    <property type="entry name" value="DUF3575"/>
</dbReference>
<proteinExistence type="predicted"/>
<evidence type="ECO:0000313" key="4">
    <source>
        <dbReference type="EMBL" id="MRZ06676.1"/>
    </source>
</evidence>
<protein>
    <submittedName>
        <fullName evidence="3">DUF3575 domain-containing protein</fullName>
    </submittedName>
    <submittedName>
        <fullName evidence="2">Protein of uncharacterized function (DUF3575)</fullName>
    </submittedName>
</protein>
<name>A0A174VLF4_PARDI</name>
<dbReference type="EMBL" id="WKMW01000010">
    <property type="protein sequence ID" value="MRY84859.1"/>
    <property type="molecule type" value="Genomic_DNA"/>
</dbReference>
<dbReference type="Proteomes" id="UP000095332">
    <property type="component" value="Unassembled WGS sequence"/>
</dbReference>
<feature type="chain" id="PRO_5036009204" evidence="1">
    <location>
        <begin position="22"/>
        <end position="465"/>
    </location>
</feature>
<dbReference type="Proteomes" id="UP000450599">
    <property type="component" value="Unassembled WGS sequence"/>
</dbReference>
<feature type="signal peptide" evidence="1">
    <location>
        <begin position="1"/>
        <end position="21"/>
    </location>
</feature>
<keyword evidence="1" id="KW-0732">Signal</keyword>
<evidence type="ECO:0000313" key="2">
    <source>
        <dbReference type="EMBL" id="CUQ35584.1"/>
    </source>
</evidence>
<accession>A0A174VLF4</accession>
<dbReference type="EMBL" id="WKMX01000009">
    <property type="protein sequence ID" value="MRZ06676.1"/>
    <property type="molecule type" value="Genomic_DNA"/>
</dbReference>
<reference evidence="6 7" key="2">
    <citation type="journal article" date="2019" name="Nat. Med.">
        <title>A library of human gut bacterial isolates paired with longitudinal multiomics data enables mechanistic microbiome research.</title>
        <authorList>
            <person name="Poyet M."/>
            <person name="Groussin M."/>
            <person name="Gibbons S.M."/>
            <person name="Avila-Pacheco J."/>
            <person name="Jiang X."/>
            <person name="Kearney S.M."/>
            <person name="Perrotta A.R."/>
            <person name="Berdy B."/>
            <person name="Zhao S."/>
            <person name="Lieberman T.D."/>
            <person name="Swanson P.K."/>
            <person name="Smith M."/>
            <person name="Roesemann S."/>
            <person name="Alexander J.E."/>
            <person name="Rich S.A."/>
            <person name="Livny J."/>
            <person name="Vlamakis H."/>
            <person name="Clish C."/>
            <person name="Bullock K."/>
            <person name="Deik A."/>
            <person name="Scott J."/>
            <person name="Pierce K.A."/>
            <person name="Xavier R.J."/>
            <person name="Alm E.J."/>
        </authorList>
    </citation>
    <scope>NUCLEOTIDE SEQUENCE [LARGE SCALE GENOMIC DNA]</scope>
    <source>
        <strain evidence="4 7">BIOML-A10</strain>
        <strain evidence="3 6">BIOML-A11</strain>
    </source>
</reference>
<dbReference type="AlphaFoldDB" id="A0A174VLF4"/>
<reference evidence="2 5" key="1">
    <citation type="submission" date="2015-09" db="EMBL/GenBank/DDBJ databases">
        <authorList>
            <consortium name="Pathogen Informatics"/>
        </authorList>
    </citation>
    <scope>NUCLEOTIDE SEQUENCE [LARGE SCALE GENOMIC DNA]</scope>
    <source>
        <strain evidence="2 5">2789STDY5834948</strain>
    </source>
</reference>
<dbReference type="Pfam" id="PF12099">
    <property type="entry name" value="DUF3575"/>
    <property type="match status" value="1"/>
</dbReference>